<evidence type="ECO:0000256" key="2">
    <source>
        <dbReference type="HAMAP-Rule" id="MF_00758"/>
    </source>
</evidence>
<dbReference type="InterPro" id="IPR003774">
    <property type="entry name" value="AlgH-like"/>
</dbReference>
<evidence type="ECO:0000313" key="3">
    <source>
        <dbReference type="EMBL" id="TLS68700.1"/>
    </source>
</evidence>
<comment type="similarity">
    <text evidence="1 2">Belongs to the UPF0301 (AlgH) family.</text>
</comment>
<dbReference type="Pfam" id="PF02622">
    <property type="entry name" value="DUF179"/>
    <property type="match status" value="1"/>
</dbReference>
<dbReference type="RefSeq" id="WP_138238319.1">
    <property type="nucleotide sequence ID" value="NZ_VBRY01000002.1"/>
</dbReference>
<dbReference type="GO" id="GO:0005829">
    <property type="term" value="C:cytosol"/>
    <property type="evidence" value="ECO:0007669"/>
    <property type="project" value="TreeGrafter"/>
</dbReference>
<dbReference type="SUPFAM" id="SSF143456">
    <property type="entry name" value="VC0467-like"/>
    <property type="match status" value="1"/>
</dbReference>
<dbReference type="AlphaFoldDB" id="A0A5R9GS30"/>
<name>A0A5R9GS30_9PROT</name>
<dbReference type="EMBL" id="VBRY01000002">
    <property type="protein sequence ID" value="TLS68700.1"/>
    <property type="molecule type" value="Genomic_DNA"/>
</dbReference>
<dbReference type="OrthoDB" id="9807486at2"/>
<gene>
    <name evidence="3" type="ORF">FEF65_03110</name>
</gene>
<dbReference type="Proteomes" id="UP000306585">
    <property type="component" value="Unassembled WGS sequence"/>
</dbReference>
<keyword evidence="4" id="KW-1185">Reference proteome</keyword>
<sequence>MHINQLTGQLLLATPSMQDPNFRDSVVLVCHHDPEGCLGLVINRPRSLVMGDVFDDLQLEVVPERRTLPVFEGGPVDEFRGFLLHDGWHIYDSTMQVTPELHLTASRDVLEELARGDGPEHFMLLLGYAGWHAGQLEQELAENSWLIAPASHRIIFQEPPEMRWDFGARCMGITRSHLSSQIGHA</sequence>
<evidence type="ECO:0000313" key="4">
    <source>
        <dbReference type="Proteomes" id="UP000306585"/>
    </source>
</evidence>
<evidence type="ECO:0000256" key="1">
    <source>
        <dbReference type="ARBA" id="ARBA00009600"/>
    </source>
</evidence>
<accession>A0A5R9GS30</accession>
<dbReference type="PANTHER" id="PTHR30327:SF1">
    <property type="entry name" value="UPF0301 PROTEIN YQGE"/>
    <property type="match status" value="1"/>
</dbReference>
<comment type="caution">
    <text evidence="3">The sequence shown here is derived from an EMBL/GenBank/DDBJ whole genome shotgun (WGS) entry which is preliminary data.</text>
</comment>
<proteinExistence type="inferred from homology"/>
<organism evidence="3 4">
    <name type="scientific">Mariprofundus erugo</name>
    <dbReference type="NCBI Taxonomy" id="2528639"/>
    <lineage>
        <taxon>Bacteria</taxon>
        <taxon>Pseudomonadati</taxon>
        <taxon>Pseudomonadota</taxon>
        <taxon>Candidatius Mariprofundia</taxon>
        <taxon>Mariprofundales</taxon>
        <taxon>Mariprofundaceae</taxon>
        <taxon>Mariprofundus</taxon>
    </lineage>
</organism>
<dbReference type="PANTHER" id="PTHR30327">
    <property type="entry name" value="UNCHARACTERIZED PROTEIN YQGE"/>
    <property type="match status" value="1"/>
</dbReference>
<dbReference type="Gene3D" id="3.40.1740.10">
    <property type="entry name" value="VC0467-like"/>
    <property type="match status" value="1"/>
</dbReference>
<reference evidence="3 4" key="1">
    <citation type="journal article" date="2019" name="Appl. Environ. Microbiol.">
        <title>Environmental Evidence and Genomic Insight of Iron-oxidizing Bacteria Preference Towards More Corrosion Resistant Stainless Steel at Higher Salinities.</title>
        <authorList>
            <person name="Garrison C.E."/>
            <person name="Price K.A."/>
            <person name="Field E.K."/>
        </authorList>
    </citation>
    <scope>NUCLEOTIDE SEQUENCE [LARGE SCALE GENOMIC DNA]</scope>
    <source>
        <strain evidence="3 4">P3</strain>
    </source>
</reference>
<protein>
    <recommendedName>
        <fullName evidence="2">UPF0301 protein FEF65_03110</fullName>
    </recommendedName>
</protein>
<dbReference type="HAMAP" id="MF_00758">
    <property type="entry name" value="UPF0301"/>
    <property type="match status" value="1"/>
</dbReference>